<evidence type="ECO:0000256" key="13">
    <source>
        <dbReference type="ARBA" id="ARBA00022884"/>
    </source>
</evidence>
<keyword evidence="15" id="KW-0695">RNA-directed DNA polymerase</keyword>
<dbReference type="GO" id="GO:0006310">
    <property type="term" value="P:DNA recombination"/>
    <property type="evidence" value="ECO:0007669"/>
    <property type="project" value="UniProtKB-KW"/>
</dbReference>
<dbReference type="GO" id="GO:0015074">
    <property type="term" value="P:DNA integration"/>
    <property type="evidence" value="ECO:0007669"/>
    <property type="project" value="UniProtKB-KW"/>
</dbReference>
<evidence type="ECO:0000256" key="5">
    <source>
        <dbReference type="ARBA" id="ARBA00022695"/>
    </source>
</evidence>
<evidence type="ECO:0000256" key="15">
    <source>
        <dbReference type="ARBA" id="ARBA00022918"/>
    </source>
</evidence>
<evidence type="ECO:0000313" key="24">
    <source>
        <dbReference type="Proteomes" id="UP000298061"/>
    </source>
</evidence>
<evidence type="ECO:0000256" key="20">
    <source>
        <dbReference type="ARBA" id="ARBA00049244"/>
    </source>
</evidence>
<evidence type="ECO:0000256" key="9">
    <source>
        <dbReference type="ARBA" id="ARBA00022759"/>
    </source>
</evidence>
<comment type="function">
    <text evidence="1">The aspartyl protease (PR) mediates the proteolytic cleavages of the Gag and Gag-Pol polyproteins after assembly of the VLP.</text>
</comment>
<dbReference type="SUPFAM" id="SSF53098">
    <property type="entry name" value="Ribonuclease H-like"/>
    <property type="match status" value="1"/>
</dbReference>
<evidence type="ECO:0000256" key="11">
    <source>
        <dbReference type="ARBA" id="ARBA00022840"/>
    </source>
</evidence>
<dbReference type="EMBL" id="SFCI01000858">
    <property type="protein sequence ID" value="TFY77649.1"/>
    <property type="molecule type" value="Genomic_DNA"/>
</dbReference>
<dbReference type="PANTHER" id="PTHR42648">
    <property type="entry name" value="TRANSPOSASE, PUTATIVE-RELATED"/>
    <property type="match status" value="1"/>
</dbReference>
<keyword evidence="5" id="KW-0548">Nucleotidyltransferase</keyword>
<sequence>MVCASPLPPDPLFASHGLLTVSNLTPDEDNVLRNQLMTVSQNFRSFDALTDTNYHVWAINCVDALTITYSCQYITGTLPRPTGTDNAAIKAIYIWVQHDQLITRLLLSQISASERGRIEQQCRRYASSHELWDGIWCLYLNAGIVTQVNYLRCTFSHEFPPNCMFGPIMAKIRADVDCIYSIGTPTADDLYAILVLQALAAHHVDKQSNFQSNGTLDAFTITHHLDSYDLQACEQAHIASHSSSLGHSASDTAAAATSAGNSGHARTLCKHCSKTNHPSEKCWQKFGKPKWQQLKECDRKARASGSTSAPSTTPAPTQAHATITPVLETSAAATFGDADTRYFSCAAYTSPLVSETCSVDWVANTADSTTRVPADYHLDSASTCHLTPDHADFAMFAGISPRAIRGVNGSCIYASGIGDVRLDLGQGRILVHVPSVVLCLVSVSRLCDKGYAVTFDSSSSCTILQASRHVASSTRCTGALYTLNGTPLPSTNVTCLSHIVPSLKTWHRHLGHVNMDSIVHMARHGLALGMPIDLSVRPPSCEHCVLGKQTKTAMPRIREGTCATRSLAIVFADLMGPVELVTLGGHPYSLDLIDDYSSMSFSYLLHHKSEALDAFRVWHASTERSSKHTLGIFQTDNGGEFTADEFEAYLATEGIVYQVLAPYSSAHISAIERLHRTLMGRARTMRSWANLLENLWGGGSPDGLLPA</sequence>
<evidence type="ECO:0000256" key="16">
    <source>
        <dbReference type="ARBA" id="ARBA00022932"/>
    </source>
</evidence>
<keyword evidence="18" id="KW-0233">DNA recombination</keyword>
<comment type="caution">
    <text evidence="23">The sequence shown here is derived from an EMBL/GenBank/DDBJ whole genome shotgun (WGS) entry which is preliminary data.</text>
</comment>
<organism evidence="23 24">
    <name type="scientific">Hericium alpestre</name>
    <dbReference type="NCBI Taxonomy" id="135208"/>
    <lineage>
        <taxon>Eukaryota</taxon>
        <taxon>Fungi</taxon>
        <taxon>Dikarya</taxon>
        <taxon>Basidiomycota</taxon>
        <taxon>Agaricomycotina</taxon>
        <taxon>Agaricomycetes</taxon>
        <taxon>Russulales</taxon>
        <taxon>Hericiaceae</taxon>
        <taxon>Hericium</taxon>
    </lineage>
</organism>
<feature type="region of interest" description="Disordered" evidence="21">
    <location>
        <begin position="297"/>
        <end position="320"/>
    </location>
</feature>
<dbReference type="STRING" id="135208.A0A4Y9ZVW0"/>
<keyword evidence="4" id="KW-0645">Protease</keyword>
<keyword evidence="24" id="KW-1185">Reference proteome</keyword>
<evidence type="ECO:0000256" key="3">
    <source>
        <dbReference type="ARBA" id="ARBA00022612"/>
    </source>
</evidence>
<evidence type="ECO:0000256" key="12">
    <source>
        <dbReference type="ARBA" id="ARBA00022842"/>
    </source>
</evidence>
<keyword evidence="12" id="KW-0460">Magnesium</keyword>
<keyword evidence="17" id="KW-0917">Virion maturation</keyword>
<dbReference type="AlphaFoldDB" id="A0A4Y9ZVW0"/>
<dbReference type="GO" id="GO:0008233">
    <property type="term" value="F:peptidase activity"/>
    <property type="evidence" value="ECO:0007669"/>
    <property type="project" value="UniProtKB-KW"/>
</dbReference>
<keyword evidence="14" id="KW-0229">DNA integration</keyword>
<dbReference type="GO" id="GO:0032196">
    <property type="term" value="P:transposition"/>
    <property type="evidence" value="ECO:0007669"/>
    <property type="project" value="UniProtKB-KW"/>
</dbReference>
<dbReference type="GO" id="GO:0004519">
    <property type="term" value="F:endonuclease activity"/>
    <property type="evidence" value="ECO:0007669"/>
    <property type="project" value="UniProtKB-KW"/>
</dbReference>
<dbReference type="PANTHER" id="PTHR42648:SF11">
    <property type="entry name" value="TRANSPOSON TY4-P GAG-POL POLYPROTEIN"/>
    <property type="match status" value="1"/>
</dbReference>
<dbReference type="InterPro" id="IPR001584">
    <property type="entry name" value="Integrase_cat-core"/>
</dbReference>
<keyword evidence="6" id="KW-0540">Nuclease</keyword>
<dbReference type="Pfam" id="PF00665">
    <property type="entry name" value="rve"/>
    <property type="match status" value="1"/>
</dbReference>
<dbReference type="GO" id="GO:0005524">
    <property type="term" value="F:ATP binding"/>
    <property type="evidence" value="ECO:0007669"/>
    <property type="project" value="UniProtKB-KW"/>
</dbReference>
<dbReference type="GO" id="GO:0005634">
    <property type="term" value="C:nucleus"/>
    <property type="evidence" value="ECO:0007669"/>
    <property type="project" value="UniProtKB-ARBA"/>
</dbReference>
<evidence type="ECO:0000256" key="8">
    <source>
        <dbReference type="ARBA" id="ARBA00022741"/>
    </source>
</evidence>
<dbReference type="GO" id="GO:0003964">
    <property type="term" value="F:RNA-directed DNA polymerase activity"/>
    <property type="evidence" value="ECO:0007669"/>
    <property type="project" value="UniProtKB-KW"/>
</dbReference>
<evidence type="ECO:0000259" key="22">
    <source>
        <dbReference type="PROSITE" id="PS50994"/>
    </source>
</evidence>
<evidence type="ECO:0000256" key="7">
    <source>
        <dbReference type="ARBA" id="ARBA00022723"/>
    </source>
</evidence>
<feature type="compositionally biased region" description="Low complexity" evidence="21">
    <location>
        <begin position="303"/>
        <end position="320"/>
    </location>
</feature>
<comment type="catalytic activity">
    <reaction evidence="19">
        <text>DNA(n) + a 2'-deoxyribonucleoside 5'-triphosphate = DNA(n+1) + diphosphate</text>
        <dbReference type="Rhea" id="RHEA:22508"/>
        <dbReference type="Rhea" id="RHEA-COMP:17339"/>
        <dbReference type="Rhea" id="RHEA-COMP:17340"/>
        <dbReference type="ChEBI" id="CHEBI:33019"/>
        <dbReference type="ChEBI" id="CHEBI:61560"/>
        <dbReference type="ChEBI" id="CHEBI:173112"/>
        <dbReference type="EC" id="2.7.7.49"/>
    </reaction>
</comment>
<evidence type="ECO:0000256" key="2">
    <source>
        <dbReference type="ARBA" id="ARBA00022578"/>
    </source>
</evidence>
<proteinExistence type="predicted"/>
<dbReference type="Pfam" id="PF13976">
    <property type="entry name" value="gag_pre-integrs"/>
    <property type="match status" value="1"/>
</dbReference>
<evidence type="ECO:0000256" key="18">
    <source>
        <dbReference type="ARBA" id="ARBA00023172"/>
    </source>
</evidence>
<evidence type="ECO:0000256" key="4">
    <source>
        <dbReference type="ARBA" id="ARBA00022670"/>
    </source>
</evidence>
<feature type="domain" description="Integrase catalytic" evidence="22">
    <location>
        <begin position="551"/>
        <end position="707"/>
    </location>
</feature>
<dbReference type="InterPro" id="IPR054722">
    <property type="entry name" value="PolX-like_BBD"/>
</dbReference>
<keyword evidence="11" id="KW-0067">ATP-binding</keyword>
<keyword evidence="2" id="KW-0815">Transposition</keyword>
<keyword evidence="16" id="KW-0239">DNA-directed DNA polymerase</keyword>
<keyword evidence="13" id="KW-0694">RNA-binding</keyword>
<name>A0A4Y9ZVW0_9AGAM</name>
<dbReference type="GO" id="GO:0006508">
    <property type="term" value="P:proteolysis"/>
    <property type="evidence" value="ECO:0007669"/>
    <property type="project" value="UniProtKB-KW"/>
</dbReference>
<keyword evidence="3" id="KW-1188">Viral release from host cell</keyword>
<dbReference type="OrthoDB" id="2713924at2759"/>
<dbReference type="InterPro" id="IPR039537">
    <property type="entry name" value="Retrotran_Ty1/copia-like"/>
</dbReference>
<dbReference type="GO" id="GO:0003723">
    <property type="term" value="F:RNA binding"/>
    <property type="evidence" value="ECO:0007669"/>
    <property type="project" value="UniProtKB-KW"/>
</dbReference>
<keyword evidence="16" id="KW-0808">Transferase</keyword>
<accession>A0A4Y9ZVW0</accession>
<evidence type="ECO:0000256" key="19">
    <source>
        <dbReference type="ARBA" id="ARBA00048173"/>
    </source>
</evidence>
<keyword evidence="8" id="KW-0547">Nucleotide-binding</keyword>
<dbReference type="Proteomes" id="UP000298061">
    <property type="component" value="Unassembled WGS sequence"/>
</dbReference>
<dbReference type="GO" id="GO:0046872">
    <property type="term" value="F:metal ion binding"/>
    <property type="evidence" value="ECO:0007669"/>
    <property type="project" value="UniProtKB-KW"/>
</dbReference>
<dbReference type="InterPro" id="IPR012337">
    <property type="entry name" value="RNaseH-like_sf"/>
</dbReference>
<evidence type="ECO:0000313" key="23">
    <source>
        <dbReference type="EMBL" id="TFY77649.1"/>
    </source>
</evidence>
<protein>
    <recommendedName>
        <fullName evidence="22">Integrase catalytic domain-containing protein</fullName>
    </recommendedName>
</protein>
<reference evidence="23 24" key="1">
    <citation type="submission" date="2019-02" db="EMBL/GenBank/DDBJ databases">
        <title>Genome sequencing of the rare red list fungi Hericium alpestre (H. flagellum).</title>
        <authorList>
            <person name="Buettner E."/>
            <person name="Kellner H."/>
        </authorList>
    </citation>
    <scope>NUCLEOTIDE SEQUENCE [LARGE SCALE GENOMIC DNA]</scope>
    <source>
        <strain evidence="23 24">DSM 108284</strain>
    </source>
</reference>
<dbReference type="Pfam" id="PF22936">
    <property type="entry name" value="Pol_BBD"/>
    <property type="match status" value="1"/>
</dbReference>
<evidence type="ECO:0000256" key="10">
    <source>
        <dbReference type="ARBA" id="ARBA00022801"/>
    </source>
</evidence>
<evidence type="ECO:0000256" key="17">
    <source>
        <dbReference type="ARBA" id="ARBA00023113"/>
    </source>
</evidence>
<dbReference type="InterPro" id="IPR025724">
    <property type="entry name" value="GAG-pre-integrase_dom"/>
</dbReference>
<gene>
    <name evidence="23" type="ORF">EWM64_g6363</name>
</gene>
<evidence type="ECO:0000256" key="6">
    <source>
        <dbReference type="ARBA" id="ARBA00022722"/>
    </source>
</evidence>
<dbReference type="PROSITE" id="PS50994">
    <property type="entry name" value="INTEGRASE"/>
    <property type="match status" value="1"/>
</dbReference>
<keyword evidence="10" id="KW-0378">Hydrolase</keyword>
<comment type="catalytic activity">
    <reaction evidence="20">
        <text>DNA(n) + a 2'-deoxyribonucleoside 5'-triphosphate = DNA(n+1) + diphosphate</text>
        <dbReference type="Rhea" id="RHEA:22508"/>
        <dbReference type="Rhea" id="RHEA-COMP:17339"/>
        <dbReference type="Rhea" id="RHEA-COMP:17340"/>
        <dbReference type="ChEBI" id="CHEBI:33019"/>
        <dbReference type="ChEBI" id="CHEBI:61560"/>
        <dbReference type="ChEBI" id="CHEBI:173112"/>
        <dbReference type="EC" id="2.7.7.7"/>
    </reaction>
</comment>
<dbReference type="GO" id="GO:0003887">
    <property type="term" value="F:DNA-directed DNA polymerase activity"/>
    <property type="evidence" value="ECO:0007669"/>
    <property type="project" value="UniProtKB-KW"/>
</dbReference>
<dbReference type="InterPro" id="IPR036397">
    <property type="entry name" value="RNaseH_sf"/>
</dbReference>
<dbReference type="Gene3D" id="3.30.420.10">
    <property type="entry name" value="Ribonuclease H-like superfamily/Ribonuclease H"/>
    <property type="match status" value="1"/>
</dbReference>
<keyword evidence="9" id="KW-0255">Endonuclease</keyword>
<evidence type="ECO:0000256" key="21">
    <source>
        <dbReference type="SAM" id="MobiDB-lite"/>
    </source>
</evidence>
<keyword evidence="7" id="KW-0479">Metal-binding</keyword>
<evidence type="ECO:0000256" key="1">
    <source>
        <dbReference type="ARBA" id="ARBA00002180"/>
    </source>
</evidence>
<evidence type="ECO:0000256" key="14">
    <source>
        <dbReference type="ARBA" id="ARBA00022908"/>
    </source>
</evidence>